<evidence type="ECO:0000259" key="3">
    <source>
        <dbReference type="PROSITE" id="PS51186"/>
    </source>
</evidence>
<feature type="domain" description="N-acetyltransferase" evidence="3">
    <location>
        <begin position="5"/>
        <end position="152"/>
    </location>
</feature>
<evidence type="ECO:0000313" key="4">
    <source>
        <dbReference type="EMBL" id="ENZ83471.1"/>
    </source>
</evidence>
<dbReference type="InterPro" id="IPR000182">
    <property type="entry name" value="GNAT_dom"/>
</dbReference>
<reference evidence="4 5" key="1">
    <citation type="journal article" date="2013" name="Genome Announc.">
        <title>Draft Genome Sequence for Caulobacter sp. Strain OR37, a Bacterium Tolerant to Heavy Metals.</title>
        <authorList>
            <person name="Utturkar S.M."/>
            <person name="Bollmann A."/>
            <person name="Brzoska R.M."/>
            <person name="Klingeman D.M."/>
            <person name="Epstein S.E."/>
            <person name="Palumbo A.V."/>
            <person name="Brown S.D."/>
        </authorList>
    </citation>
    <scope>NUCLEOTIDE SEQUENCE [LARGE SCALE GENOMIC DNA]</scope>
    <source>
        <strain evidence="4 5">OR37</strain>
    </source>
</reference>
<dbReference type="EMBL" id="APMP01000002">
    <property type="protein sequence ID" value="ENZ83471.1"/>
    <property type="molecule type" value="Genomic_DNA"/>
</dbReference>
<dbReference type="eggNOG" id="COG0456">
    <property type="taxonomic scope" value="Bacteria"/>
</dbReference>
<keyword evidence="5" id="KW-1185">Reference proteome</keyword>
<dbReference type="PROSITE" id="PS51186">
    <property type="entry name" value="GNAT"/>
    <property type="match status" value="1"/>
</dbReference>
<name>R0D4D8_CAUVI</name>
<evidence type="ECO:0000256" key="2">
    <source>
        <dbReference type="ARBA" id="ARBA00023315"/>
    </source>
</evidence>
<comment type="caution">
    <text evidence="4">The sequence shown here is derived from an EMBL/GenBank/DDBJ whole genome shotgun (WGS) entry which is preliminary data.</text>
</comment>
<organism evidence="4 5">
    <name type="scientific">Caulobacter vibrioides OR37</name>
    <dbReference type="NCBI Taxonomy" id="1292034"/>
    <lineage>
        <taxon>Bacteria</taxon>
        <taxon>Pseudomonadati</taxon>
        <taxon>Pseudomonadota</taxon>
        <taxon>Alphaproteobacteria</taxon>
        <taxon>Caulobacterales</taxon>
        <taxon>Caulobacteraceae</taxon>
        <taxon>Caulobacter</taxon>
    </lineage>
</organism>
<sequence length="155" mass="16747">MNRLADLRAALSEDAIPIANLVQAAYAPWAALIGRPPLPMTVDYGEALKNHRFDLLEINGEVVALIETTPSGNRLLIVNVAVSPAHQGKGLGVRLLKHAEGLAVEAGLVGVRLYTNQRFEKNIRLYAALGYRVDREEALNGGIAIHMSKDLTSAD</sequence>
<evidence type="ECO:0000313" key="5">
    <source>
        <dbReference type="Proteomes" id="UP000013063"/>
    </source>
</evidence>
<dbReference type="Gene3D" id="3.40.630.30">
    <property type="match status" value="1"/>
</dbReference>
<dbReference type="Proteomes" id="UP000013063">
    <property type="component" value="Unassembled WGS sequence"/>
</dbReference>
<dbReference type="STRING" id="1292034.OR37_00774"/>
<dbReference type="GO" id="GO:0016747">
    <property type="term" value="F:acyltransferase activity, transferring groups other than amino-acyl groups"/>
    <property type="evidence" value="ECO:0007669"/>
    <property type="project" value="InterPro"/>
</dbReference>
<dbReference type="CDD" id="cd04301">
    <property type="entry name" value="NAT_SF"/>
    <property type="match status" value="1"/>
</dbReference>
<dbReference type="InterPro" id="IPR016181">
    <property type="entry name" value="Acyl_CoA_acyltransferase"/>
</dbReference>
<dbReference type="PATRIC" id="fig|1292034.3.peg.769"/>
<dbReference type="SUPFAM" id="SSF55729">
    <property type="entry name" value="Acyl-CoA N-acyltransferases (Nat)"/>
    <property type="match status" value="1"/>
</dbReference>
<protein>
    <recommendedName>
        <fullName evidence="3">N-acetyltransferase domain-containing protein</fullName>
    </recommendedName>
</protein>
<evidence type="ECO:0000256" key="1">
    <source>
        <dbReference type="ARBA" id="ARBA00022679"/>
    </source>
</evidence>
<dbReference type="AlphaFoldDB" id="R0D4D8"/>
<keyword evidence="1" id="KW-0808">Transferase</keyword>
<dbReference type="InterPro" id="IPR050832">
    <property type="entry name" value="Bact_Acetyltransf"/>
</dbReference>
<dbReference type="Pfam" id="PF00583">
    <property type="entry name" value="Acetyltransf_1"/>
    <property type="match status" value="1"/>
</dbReference>
<dbReference type="PANTHER" id="PTHR43877:SF2">
    <property type="entry name" value="AMINOALKYLPHOSPHONATE N-ACETYLTRANSFERASE-RELATED"/>
    <property type="match status" value="1"/>
</dbReference>
<dbReference type="RefSeq" id="WP_004615954.1">
    <property type="nucleotide sequence ID" value="NZ_APMP01000002.1"/>
</dbReference>
<proteinExistence type="predicted"/>
<dbReference type="PANTHER" id="PTHR43877">
    <property type="entry name" value="AMINOALKYLPHOSPHONATE N-ACETYLTRANSFERASE-RELATED-RELATED"/>
    <property type="match status" value="1"/>
</dbReference>
<keyword evidence="2" id="KW-0012">Acyltransferase</keyword>
<accession>R0D4D8</accession>
<gene>
    <name evidence="4" type="ORF">OR37_00774</name>
</gene>
<dbReference type="OrthoDB" id="572496at2"/>